<accession>A0A8S2KTF5</accession>
<comment type="caution">
    <text evidence="2">The sequence shown here is derived from an EMBL/GenBank/DDBJ whole genome shotgun (WGS) entry which is preliminary data.</text>
</comment>
<protein>
    <submittedName>
        <fullName evidence="2">Uncharacterized protein</fullName>
    </submittedName>
</protein>
<evidence type="ECO:0000256" key="1">
    <source>
        <dbReference type="SAM" id="MobiDB-lite"/>
    </source>
</evidence>
<reference evidence="2" key="1">
    <citation type="submission" date="2021-02" db="EMBL/GenBank/DDBJ databases">
        <authorList>
            <person name="Nowell W R."/>
        </authorList>
    </citation>
    <scope>NUCLEOTIDE SEQUENCE</scope>
</reference>
<organism evidence="2 3">
    <name type="scientific">Rotaria magnacalcarata</name>
    <dbReference type="NCBI Taxonomy" id="392030"/>
    <lineage>
        <taxon>Eukaryota</taxon>
        <taxon>Metazoa</taxon>
        <taxon>Spiralia</taxon>
        <taxon>Gnathifera</taxon>
        <taxon>Rotifera</taxon>
        <taxon>Eurotatoria</taxon>
        <taxon>Bdelloidea</taxon>
        <taxon>Philodinida</taxon>
        <taxon>Philodinidae</taxon>
        <taxon>Rotaria</taxon>
    </lineage>
</organism>
<feature type="region of interest" description="Disordered" evidence="1">
    <location>
        <begin position="1"/>
        <end position="25"/>
    </location>
</feature>
<sequence>MKSKDIQKVVKTKYKNSDGPPKSFRDLESKDIQKVVKTKYKNSDGPPKSFRDLAGAVSLPTIKLWIKMINTTGSITLSSPPGCPRTVRTNAAIVKNECTANTPRKSWV</sequence>
<evidence type="ECO:0000313" key="2">
    <source>
        <dbReference type="EMBL" id="CAF3864333.1"/>
    </source>
</evidence>
<dbReference type="EMBL" id="CAJOBJ010001153">
    <property type="protein sequence ID" value="CAF3864333.1"/>
    <property type="molecule type" value="Genomic_DNA"/>
</dbReference>
<dbReference type="Proteomes" id="UP000681720">
    <property type="component" value="Unassembled WGS sequence"/>
</dbReference>
<dbReference type="AlphaFoldDB" id="A0A8S2KTF5"/>
<proteinExistence type="predicted"/>
<name>A0A8S2KTF5_9BILA</name>
<evidence type="ECO:0000313" key="3">
    <source>
        <dbReference type="Proteomes" id="UP000681720"/>
    </source>
</evidence>
<gene>
    <name evidence="2" type="ORF">GIL414_LOCUS4668</name>
</gene>